<protein>
    <submittedName>
        <fullName evidence="2">Helix-turn-helix transcriptional regulator</fullName>
    </submittedName>
</protein>
<dbReference type="SUPFAM" id="SSF47413">
    <property type="entry name" value="lambda repressor-like DNA-binding domains"/>
    <property type="match status" value="1"/>
</dbReference>
<keyword evidence="3" id="KW-1185">Reference proteome</keyword>
<accession>A0ABT4D7M9</accession>
<dbReference type="InterPro" id="IPR010982">
    <property type="entry name" value="Lambda_DNA-bd_dom_sf"/>
</dbReference>
<dbReference type="PANTHER" id="PTHR37301">
    <property type="entry name" value="DNA-BINDING PROTEIN-RELATED"/>
    <property type="match status" value="1"/>
</dbReference>
<evidence type="ECO:0000313" key="2">
    <source>
        <dbReference type="EMBL" id="MCY6958301.1"/>
    </source>
</evidence>
<dbReference type="SMART" id="SM00530">
    <property type="entry name" value="HTH_XRE"/>
    <property type="match status" value="1"/>
</dbReference>
<sequence>MIVFKLDELLKSKGKTKYWLSKETGTDNNTLGKIYNNESKQIKLQTLEKICNALECDISDILEIVKED</sequence>
<dbReference type="Proteomes" id="UP001144612">
    <property type="component" value="Unassembled WGS sequence"/>
</dbReference>
<feature type="domain" description="HTH cro/C1-type" evidence="1">
    <location>
        <begin position="6"/>
        <end position="61"/>
    </location>
</feature>
<dbReference type="Pfam" id="PF13443">
    <property type="entry name" value="HTH_26"/>
    <property type="match status" value="1"/>
</dbReference>
<gene>
    <name evidence="2" type="ORF">OW729_06755</name>
</gene>
<dbReference type="PROSITE" id="PS50943">
    <property type="entry name" value="HTH_CROC1"/>
    <property type="match status" value="1"/>
</dbReference>
<dbReference type="InterPro" id="IPR001387">
    <property type="entry name" value="Cro/C1-type_HTH"/>
</dbReference>
<dbReference type="RefSeq" id="WP_268060715.1">
    <property type="nucleotide sequence ID" value="NZ_JAPQFJ010000005.1"/>
</dbReference>
<evidence type="ECO:0000313" key="3">
    <source>
        <dbReference type="Proteomes" id="UP001144612"/>
    </source>
</evidence>
<comment type="caution">
    <text evidence="2">The sequence shown here is derived from an EMBL/GenBank/DDBJ whole genome shotgun (WGS) entry which is preliminary data.</text>
</comment>
<reference evidence="2" key="1">
    <citation type="submission" date="2022-12" db="EMBL/GenBank/DDBJ databases">
        <title>Clostridium sp. nov., isolated from industrial wastewater.</title>
        <authorList>
            <person name="Jiayan W."/>
        </authorList>
    </citation>
    <scope>NUCLEOTIDE SEQUENCE</scope>
    <source>
        <strain evidence="2">ZC22-4</strain>
    </source>
</reference>
<proteinExistence type="predicted"/>
<dbReference type="Gene3D" id="1.10.260.40">
    <property type="entry name" value="lambda repressor-like DNA-binding domains"/>
    <property type="match status" value="1"/>
</dbReference>
<organism evidence="2 3">
    <name type="scientific">Clostridium brassicae</name>
    <dbReference type="NCBI Taxonomy" id="2999072"/>
    <lineage>
        <taxon>Bacteria</taxon>
        <taxon>Bacillati</taxon>
        <taxon>Bacillota</taxon>
        <taxon>Clostridia</taxon>
        <taxon>Eubacteriales</taxon>
        <taxon>Clostridiaceae</taxon>
        <taxon>Clostridium</taxon>
    </lineage>
</organism>
<name>A0ABT4D7M9_9CLOT</name>
<evidence type="ECO:0000259" key="1">
    <source>
        <dbReference type="PROSITE" id="PS50943"/>
    </source>
</evidence>
<dbReference type="PANTHER" id="PTHR37301:SF1">
    <property type="entry name" value="DNA-BINDING PROTEIN"/>
    <property type="match status" value="1"/>
</dbReference>
<dbReference type="EMBL" id="JAPQFJ010000005">
    <property type="protein sequence ID" value="MCY6958301.1"/>
    <property type="molecule type" value="Genomic_DNA"/>
</dbReference>